<comment type="subcellular location">
    <subcellularLocation>
        <location evidence="1">Mitochondrion</location>
    </subcellularLocation>
</comment>
<evidence type="ECO:0000256" key="6">
    <source>
        <dbReference type="ARBA" id="ARBA00035137"/>
    </source>
</evidence>
<protein>
    <recommendedName>
        <fullName evidence="6">Small ribosomal subunit protein mS23</fullName>
    </recommendedName>
</protein>
<dbReference type="GO" id="GO:0005739">
    <property type="term" value="C:mitochondrion"/>
    <property type="evidence" value="ECO:0007669"/>
    <property type="project" value="InterPro"/>
</dbReference>
<dbReference type="InterPro" id="IPR019520">
    <property type="entry name" value="Ribosomal_mS23_met"/>
</dbReference>
<dbReference type="GO" id="GO:0005840">
    <property type="term" value="C:ribosome"/>
    <property type="evidence" value="ECO:0007669"/>
    <property type="project" value="InterPro"/>
</dbReference>
<feature type="domain" description="Small ribosomal subunit protein mS23 conserved" evidence="7">
    <location>
        <begin position="52"/>
        <end position="179"/>
    </location>
</feature>
<evidence type="ECO:0000256" key="4">
    <source>
        <dbReference type="ARBA" id="ARBA00023128"/>
    </source>
</evidence>
<dbReference type="GeneTree" id="ENSGT00390000009030"/>
<evidence type="ECO:0000256" key="1">
    <source>
        <dbReference type="ARBA" id="ARBA00004173"/>
    </source>
</evidence>
<dbReference type="CDD" id="cd23701">
    <property type="entry name" value="At1g26750"/>
    <property type="match status" value="1"/>
</dbReference>
<evidence type="ECO:0000259" key="7">
    <source>
        <dbReference type="Pfam" id="PF10484"/>
    </source>
</evidence>
<dbReference type="GO" id="GO:0006412">
    <property type="term" value="P:translation"/>
    <property type="evidence" value="ECO:0007669"/>
    <property type="project" value="InterPro"/>
</dbReference>
<reference evidence="8" key="1">
    <citation type="submission" date="2025-08" db="UniProtKB">
        <authorList>
            <consortium name="Ensembl"/>
        </authorList>
    </citation>
    <scope>IDENTIFICATION</scope>
</reference>
<dbReference type="Ensembl" id="ENSLLET00000001685.1">
    <property type="protein sequence ID" value="ENSLLEP00000001605.1"/>
    <property type="gene ID" value="ENSLLEG00000001064.1"/>
</dbReference>
<dbReference type="AlphaFoldDB" id="A0A8C5LKT4"/>
<dbReference type="PANTHER" id="PTHR15925:SF2">
    <property type="entry name" value="SMALL RIBOSOMAL SUBUNIT PROTEIN MS23"/>
    <property type="match status" value="1"/>
</dbReference>
<reference evidence="8" key="2">
    <citation type="submission" date="2025-09" db="UniProtKB">
        <authorList>
            <consortium name="Ensembl"/>
        </authorList>
    </citation>
    <scope>IDENTIFICATION</scope>
</reference>
<dbReference type="Pfam" id="PF10484">
    <property type="entry name" value="MRP-S23"/>
    <property type="match status" value="1"/>
</dbReference>
<organism evidence="8 9">
    <name type="scientific">Leptobrachium leishanense</name>
    <name type="common">Leishan spiny toad</name>
    <dbReference type="NCBI Taxonomy" id="445787"/>
    <lineage>
        <taxon>Eukaryota</taxon>
        <taxon>Metazoa</taxon>
        <taxon>Chordata</taxon>
        <taxon>Craniata</taxon>
        <taxon>Vertebrata</taxon>
        <taxon>Euteleostomi</taxon>
        <taxon>Amphibia</taxon>
        <taxon>Batrachia</taxon>
        <taxon>Anura</taxon>
        <taxon>Pelobatoidea</taxon>
        <taxon>Megophryidae</taxon>
        <taxon>Leptobrachium</taxon>
    </lineage>
</organism>
<name>A0A8C5LKT4_9ANUR</name>
<keyword evidence="4" id="KW-0496">Mitochondrion</keyword>
<keyword evidence="9" id="KW-1185">Reference proteome</keyword>
<evidence type="ECO:0000256" key="3">
    <source>
        <dbReference type="ARBA" id="ARBA00022980"/>
    </source>
</evidence>
<sequence>MLTAFEYHAMLEDTICQFEKCRSRVREPKSLTSSTCACQWSVIRASCICNMAGSRLEKLGTVYTRVRDLLRAGVIKQNEKPIWFDVYTAFPPKREPAYEKPCTRRVVEDNVPAIFYKEDLIRAKFYETYGNGPRAFELSRTNFKSTCQRFVEKYTELQKVEQDETKLFEEAGKALLAEGVILRRKGISGARQHSPVTASHVPLLNLNLKDILEEAQHQEIMTNVETTGQTA</sequence>
<proteinExistence type="inferred from homology"/>
<dbReference type="PANTHER" id="PTHR15925">
    <property type="entry name" value="MITOCHONDRIAL RIBOSOMAL PROTEIN S23"/>
    <property type="match status" value="1"/>
</dbReference>
<accession>A0A8C5LKT4</accession>
<comment type="similarity">
    <text evidence="2">Belongs to the mitochondrion-specific ribosomal protein mS23 family.</text>
</comment>
<evidence type="ECO:0000256" key="2">
    <source>
        <dbReference type="ARBA" id="ARBA00009864"/>
    </source>
</evidence>
<evidence type="ECO:0000313" key="8">
    <source>
        <dbReference type="Ensembl" id="ENSLLEP00000001605.1"/>
    </source>
</evidence>
<keyword evidence="3" id="KW-0689">Ribosomal protein</keyword>
<dbReference type="InterPro" id="IPR023611">
    <property type="entry name" value="mS23_dom_met"/>
</dbReference>
<dbReference type="Proteomes" id="UP000694569">
    <property type="component" value="Unplaced"/>
</dbReference>
<evidence type="ECO:0000313" key="9">
    <source>
        <dbReference type="Proteomes" id="UP000694569"/>
    </source>
</evidence>
<dbReference type="InterPro" id="IPR059242">
    <property type="entry name" value="mS23_dom"/>
</dbReference>
<dbReference type="GO" id="GO:0003735">
    <property type="term" value="F:structural constituent of ribosome"/>
    <property type="evidence" value="ECO:0007669"/>
    <property type="project" value="InterPro"/>
</dbReference>
<keyword evidence="5" id="KW-0687">Ribonucleoprotein</keyword>
<evidence type="ECO:0000256" key="5">
    <source>
        <dbReference type="ARBA" id="ARBA00023274"/>
    </source>
</evidence>